<keyword evidence="5" id="KW-1185">Reference proteome</keyword>
<reference evidence="3 5" key="1">
    <citation type="submission" date="2023-03" db="EMBL/GenBank/DDBJ databases">
        <authorList>
            <person name="Shen W."/>
            <person name="Cai J."/>
        </authorList>
    </citation>
    <scope>NUCLEOTIDE SEQUENCE</scope>
    <source>
        <strain evidence="3">P55-2</strain>
        <strain evidence="2 5">P72-2</strain>
    </source>
</reference>
<name>A0AAP5KPN0_9ENTE</name>
<dbReference type="Proteomes" id="UP001256547">
    <property type="component" value="Unassembled WGS sequence"/>
</dbReference>
<dbReference type="Proteomes" id="UP001245561">
    <property type="component" value="Unassembled WGS sequence"/>
</dbReference>
<keyword evidence="1" id="KW-1133">Transmembrane helix</keyword>
<protein>
    <submittedName>
        <fullName evidence="3">Competence type IV pilus minor pilin ComGE</fullName>
    </submittedName>
</protein>
<accession>A0AAP5KPN0</accession>
<evidence type="ECO:0000313" key="2">
    <source>
        <dbReference type="EMBL" id="MDT2596282.1"/>
    </source>
</evidence>
<evidence type="ECO:0000256" key="1">
    <source>
        <dbReference type="SAM" id="Phobius"/>
    </source>
</evidence>
<comment type="caution">
    <text evidence="3">The sequence shown here is derived from an EMBL/GenBank/DDBJ whole genome shotgun (WGS) entry which is preliminary data.</text>
</comment>
<dbReference type="RefSeq" id="WP_246022702.1">
    <property type="nucleotide sequence ID" value="NZ_JARPYR010000006.1"/>
</dbReference>
<dbReference type="EMBL" id="JARPYR010000006">
    <property type="protein sequence ID" value="MDT2596282.1"/>
    <property type="molecule type" value="Genomic_DNA"/>
</dbReference>
<sequence length="93" mass="10771">MVVLRKSNGYILLESLISLAILLIIVSSYLEVTNKMQQESQQRLMTLKHYRDLYTETRRCRLHSVKSSHSQIDISFEEGKAFNQQGAITIVKK</sequence>
<dbReference type="InterPro" id="IPR053468">
    <property type="entry name" value="ComGE-like"/>
</dbReference>
<dbReference type="AlphaFoldDB" id="A0AAP5KPN0"/>
<gene>
    <name evidence="3" type="primary">comGE</name>
    <name evidence="3" type="ORF">P7D36_10405</name>
    <name evidence="2" type="ORF">P7D39_04485</name>
</gene>
<evidence type="ECO:0000313" key="5">
    <source>
        <dbReference type="Proteomes" id="UP001256547"/>
    </source>
</evidence>
<keyword evidence="1" id="KW-0812">Transmembrane</keyword>
<dbReference type="NCBIfam" id="NF041013">
    <property type="entry name" value="T4P_ComGE"/>
    <property type="match status" value="1"/>
</dbReference>
<feature type="transmembrane region" description="Helical" evidence="1">
    <location>
        <begin position="12"/>
        <end position="30"/>
    </location>
</feature>
<proteinExistence type="predicted"/>
<evidence type="ECO:0000313" key="3">
    <source>
        <dbReference type="EMBL" id="MDT2637904.1"/>
    </source>
</evidence>
<keyword evidence="1" id="KW-0472">Membrane</keyword>
<organism evidence="3 4">
    <name type="scientific">Enterococcus dongliensis</name>
    <dbReference type="NCBI Taxonomy" id="2559925"/>
    <lineage>
        <taxon>Bacteria</taxon>
        <taxon>Bacillati</taxon>
        <taxon>Bacillota</taxon>
        <taxon>Bacilli</taxon>
        <taxon>Lactobacillales</taxon>
        <taxon>Enterococcaceae</taxon>
        <taxon>Enterococcus</taxon>
    </lineage>
</organism>
<evidence type="ECO:0000313" key="4">
    <source>
        <dbReference type="Proteomes" id="UP001245561"/>
    </source>
</evidence>
<dbReference type="EMBL" id="JARPYT010000015">
    <property type="protein sequence ID" value="MDT2637904.1"/>
    <property type="molecule type" value="Genomic_DNA"/>
</dbReference>